<organism evidence="1 2">
    <name type="scientific">Steroidobacter flavus</name>
    <dbReference type="NCBI Taxonomy" id="1842136"/>
    <lineage>
        <taxon>Bacteria</taxon>
        <taxon>Pseudomonadati</taxon>
        <taxon>Pseudomonadota</taxon>
        <taxon>Gammaproteobacteria</taxon>
        <taxon>Steroidobacterales</taxon>
        <taxon>Steroidobacteraceae</taxon>
        <taxon>Steroidobacter</taxon>
    </lineage>
</organism>
<dbReference type="Pfam" id="PF03695">
    <property type="entry name" value="UPF0149"/>
    <property type="match status" value="1"/>
</dbReference>
<dbReference type="SUPFAM" id="SSF103642">
    <property type="entry name" value="Sec-C motif"/>
    <property type="match status" value="1"/>
</dbReference>
<dbReference type="RefSeq" id="WP_380594958.1">
    <property type="nucleotide sequence ID" value="NZ_JBHSDU010000001.1"/>
</dbReference>
<dbReference type="EMBL" id="JBHSDU010000001">
    <property type="protein sequence ID" value="MFC4308109.1"/>
    <property type="molecule type" value="Genomic_DNA"/>
</dbReference>
<evidence type="ECO:0000313" key="2">
    <source>
        <dbReference type="Proteomes" id="UP001595904"/>
    </source>
</evidence>
<dbReference type="PANTHER" id="PTHR33747:SF9">
    <property type="entry name" value="METAL-BINDING PROTEIN"/>
    <property type="match status" value="1"/>
</dbReference>
<gene>
    <name evidence="1" type="ORF">ACFPN2_03355</name>
</gene>
<accession>A0ABV8SNN0</accession>
<keyword evidence="2" id="KW-1185">Reference proteome</keyword>
<dbReference type="InterPro" id="IPR036255">
    <property type="entry name" value="YgfB-like_sf"/>
</dbReference>
<reference evidence="2" key="1">
    <citation type="journal article" date="2019" name="Int. J. Syst. Evol. Microbiol.">
        <title>The Global Catalogue of Microorganisms (GCM) 10K type strain sequencing project: providing services to taxonomists for standard genome sequencing and annotation.</title>
        <authorList>
            <consortium name="The Broad Institute Genomics Platform"/>
            <consortium name="The Broad Institute Genome Sequencing Center for Infectious Disease"/>
            <person name="Wu L."/>
            <person name="Ma J."/>
        </authorList>
    </citation>
    <scope>NUCLEOTIDE SEQUENCE [LARGE SCALE GENOMIC DNA]</scope>
    <source>
        <strain evidence="2">CGMCC 1.10759</strain>
    </source>
</reference>
<dbReference type="SUPFAM" id="SSF101327">
    <property type="entry name" value="YgfB-like"/>
    <property type="match status" value="1"/>
</dbReference>
<evidence type="ECO:0000313" key="1">
    <source>
        <dbReference type="EMBL" id="MFC4308109.1"/>
    </source>
</evidence>
<dbReference type="InterPro" id="IPR011978">
    <property type="entry name" value="YgfB-like"/>
</dbReference>
<name>A0ABV8SNN0_9GAMM</name>
<proteinExistence type="predicted"/>
<dbReference type="NCBIfam" id="TIGR02292">
    <property type="entry name" value="ygfB_yecA"/>
    <property type="match status" value="1"/>
</dbReference>
<dbReference type="Gene3D" id="1.20.120.740">
    <property type="entry name" value="YgfB uncharacterised protein family UPF0149, PF03695"/>
    <property type="match status" value="1"/>
</dbReference>
<protein>
    <submittedName>
        <fullName evidence="1">UPF0149 family protein</fullName>
    </submittedName>
</protein>
<dbReference type="InterPro" id="IPR004027">
    <property type="entry name" value="SEC_C_motif"/>
</dbReference>
<comment type="caution">
    <text evidence="1">The sequence shown here is derived from an EMBL/GenBank/DDBJ whole genome shotgun (WGS) entry which is preliminary data.</text>
</comment>
<sequence length="231" mass="25755">MASLSTPLSDDELDQLTEFLDDLPSPTAMNIERMDGFLCALVVGPELVMPSEYWPHILGGGDPEEHGPAFDSIEQAQTIMSLFTRHWNSIARTLQRDDIYVPIVLVDDNGQALGNEWAKGFMHGVSLRAASWQTFLYDEERAGSIVPMMALAHENDPDPKSRFESPSPEKRTELLQAMTAGIVQMYRYFAPMRTQAAASTFVRGQPKTGRNEPCPCGSGKKYKQCCLTRTH</sequence>
<dbReference type="Gene3D" id="3.10.450.50">
    <property type="match status" value="1"/>
</dbReference>
<dbReference type="Proteomes" id="UP001595904">
    <property type="component" value="Unassembled WGS sequence"/>
</dbReference>
<dbReference type="PANTHER" id="PTHR33747">
    <property type="entry name" value="UPF0225 PROTEIN SCO1677"/>
    <property type="match status" value="1"/>
</dbReference>
<dbReference type="Pfam" id="PF02810">
    <property type="entry name" value="SEC-C"/>
    <property type="match status" value="1"/>
</dbReference>